<comment type="subunit">
    <text evidence="8">Homohexamer. Binds to nucleic acids. Binds single-stranded DNA and RNA with higher affinity than double-stranded DNA.</text>
</comment>
<comment type="function">
    <text evidence="9">Has aminopeptidase activity, shortening substrate peptides sequentially by 1 amino acid. Has bleomycin hydrolase activity, which can protect the cell from the toxic effects of bleomycin. Has homocysteine-thiolactonase activity, protecting the cell against homocysteine toxicity.</text>
</comment>
<comment type="similarity">
    <text evidence="9">Belongs to the peptidase C1 family.</text>
</comment>
<dbReference type="CDD" id="cd00585">
    <property type="entry name" value="Peptidase_C1B"/>
    <property type="match status" value="1"/>
</dbReference>
<evidence type="ECO:0000256" key="10">
    <source>
        <dbReference type="PIRSR" id="PIRSR005700-1"/>
    </source>
</evidence>
<keyword evidence="13" id="KW-1185">Reference proteome</keyword>
<dbReference type="InterPro" id="IPR004134">
    <property type="entry name" value="Peptidase_C1B"/>
</dbReference>
<evidence type="ECO:0000256" key="9">
    <source>
        <dbReference type="PIRNR" id="PIRNR005700"/>
    </source>
</evidence>
<keyword evidence="6 9" id="KW-0788">Thiol protease</keyword>
<dbReference type="InterPro" id="IPR000169">
    <property type="entry name" value="Pept_cys_AS"/>
</dbReference>
<dbReference type="GO" id="GO:0009636">
    <property type="term" value="P:response to toxic substance"/>
    <property type="evidence" value="ECO:0007669"/>
    <property type="project" value="TreeGrafter"/>
</dbReference>
<dbReference type="OrthoDB" id="2666448at2759"/>
<dbReference type="GO" id="GO:0006508">
    <property type="term" value="P:proteolysis"/>
    <property type="evidence" value="ECO:0007669"/>
    <property type="project" value="UniProtKB-KW"/>
</dbReference>
<dbReference type="EMBL" id="HF935352">
    <property type="protein sequence ID" value="CCX29720.1"/>
    <property type="molecule type" value="Genomic_DNA"/>
</dbReference>
<comment type="catalytic activity">
    <reaction evidence="1 9">
        <text>Inactivates bleomycin B2 (a cytotoxic glycometallopeptide) by hydrolysis of a carboxyamide bond of beta-aminoalanine, but also shows general aminopeptidase activity. The specificity varies somewhat with source, but amino acid arylamides of Met, Leu and Ala are preferred.</text>
        <dbReference type="EC" id="3.4.22.40"/>
    </reaction>
</comment>
<organism evidence="12 13">
    <name type="scientific">Pyronema omphalodes (strain CBS 100304)</name>
    <name type="common">Pyronema confluens</name>
    <dbReference type="NCBI Taxonomy" id="1076935"/>
    <lineage>
        <taxon>Eukaryota</taxon>
        <taxon>Fungi</taxon>
        <taxon>Dikarya</taxon>
        <taxon>Ascomycota</taxon>
        <taxon>Pezizomycotina</taxon>
        <taxon>Pezizomycetes</taxon>
        <taxon>Pezizales</taxon>
        <taxon>Pyronemataceae</taxon>
        <taxon>Pyronema</taxon>
    </lineage>
</organism>
<dbReference type="GO" id="GO:0070005">
    <property type="term" value="F:cysteine-type aminopeptidase activity"/>
    <property type="evidence" value="ECO:0007669"/>
    <property type="project" value="InterPro"/>
</dbReference>
<proteinExistence type="inferred from homology"/>
<dbReference type="GO" id="GO:0004197">
    <property type="term" value="F:cysteine-type endopeptidase activity"/>
    <property type="evidence" value="ECO:0007669"/>
    <property type="project" value="UniProtKB-EC"/>
</dbReference>
<evidence type="ECO:0000256" key="3">
    <source>
        <dbReference type="ARBA" id="ARBA00016900"/>
    </source>
</evidence>
<dbReference type="Gene3D" id="3.90.70.10">
    <property type="entry name" value="Cysteine proteinases"/>
    <property type="match status" value="2"/>
</dbReference>
<evidence type="ECO:0000256" key="11">
    <source>
        <dbReference type="SAM" id="MobiDB-lite"/>
    </source>
</evidence>
<feature type="active site" evidence="10">
    <location>
        <position position="109"/>
    </location>
</feature>
<feature type="active site" evidence="10">
    <location>
        <position position="413"/>
    </location>
</feature>
<feature type="active site" evidence="10">
    <location>
        <position position="434"/>
    </location>
</feature>
<keyword evidence="4 9" id="KW-0645">Protease</keyword>
<keyword evidence="9" id="KW-0963">Cytoplasm</keyword>
<comment type="function">
    <text evidence="7">The normal physiological role of the enzyme is unknown, but it is not essential for the viability of yeast cells. Has aminopeptidase activity, shortening substrate peptides sequentially by 1 amino acid. Has bleomycin hydrolase activity, which can protect the cell from the toxic effects of bleomycin. Has homocysteine-thiolactonase activity, protecting the cell against homocysteine toxicity. Acts as a repressor in the GAL4 regulatory system, but this does not require either the peptidase or nucleic acid-binding activities.</text>
</comment>
<feature type="compositionally biased region" description="Basic residues" evidence="11">
    <location>
        <begin position="1"/>
        <end position="10"/>
    </location>
</feature>
<dbReference type="PANTHER" id="PTHR10363:SF2">
    <property type="entry name" value="BLEOMYCIN HYDROLASE"/>
    <property type="match status" value="1"/>
</dbReference>
<keyword evidence="9" id="KW-0496">Mitochondrion</keyword>
<dbReference type="PANTHER" id="PTHR10363">
    <property type="entry name" value="BLEOMYCIN HYDROLASE"/>
    <property type="match status" value="1"/>
</dbReference>
<evidence type="ECO:0000256" key="8">
    <source>
        <dbReference type="ARBA" id="ARBA00026080"/>
    </source>
</evidence>
<dbReference type="PIRSF" id="PIRSF005700">
    <property type="entry name" value="PepC"/>
    <property type="match status" value="1"/>
</dbReference>
<dbReference type="GO" id="GO:0005739">
    <property type="term" value="C:mitochondrion"/>
    <property type="evidence" value="ECO:0007669"/>
    <property type="project" value="UniProtKB-SubCell"/>
</dbReference>
<sequence>MGNSHSKRSKTITYPVARKSKPAPSRDSDVTLTDSICDPSPTVNISNVCKWEDKLLSDPKNRLALGALTTHAATAILQNPSILLQDTHIFSNKLDMGAPVTNQRSSGRCWLFAATNVFRVGLIRKYKLNGFELSQSYLFFWDKLEKANFFLEQIIDTVKEPLDSRLIQYLMHGPVGDGGQWDMVVNLVEKYGLVPQAIYPDSFNAKASGRINWLITAKLREAALHLRQLANAKEKVSSDLIYRYKAKVMQEIYGVLVLSLGAPPKPNDTFTWIFVDKDQKHQTITTTPLEFYHANVGAVSNLATLSQPLHIPALTNLAPAGGRGGVKNRFSLVNDPRNPYMRLLTVERLGNIYGGKGVEQARPSLFGCDVGKYSDPQKGILDTAQFDYELGFNITLNLTKAQRLETGESSMTHAMVLSGVNLVDDKPTKWRVENSWGDANGDKGYLVMSDAWFDEFVYQIVVSPDFVDEEVVKVLDQDPITLPIWDPMGSLA</sequence>
<dbReference type="Pfam" id="PF03051">
    <property type="entry name" value="Peptidase_C1_2"/>
    <property type="match status" value="2"/>
</dbReference>
<dbReference type="PROSITE" id="PS00139">
    <property type="entry name" value="THIOL_PROTEASE_CYS"/>
    <property type="match status" value="1"/>
</dbReference>
<dbReference type="MEROPS" id="C01.085"/>
<dbReference type="STRING" id="1076935.U4LK24"/>
<feature type="region of interest" description="Disordered" evidence="11">
    <location>
        <begin position="1"/>
        <end position="33"/>
    </location>
</feature>
<accession>U4LK24</accession>
<keyword evidence="5 9" id="KW-0378">Hydrolase</keyword>
<dbReference type="eggNOG" id="KOG4128">
    <property type="taxonomic scope" value="Eukaryota"/>
</dbReference>
<dbReference type="AlphaFoldDB" id="U4LK24"/>
<name>U4LK24_PYROM</name>
<evidence type="ECO:0000313" key="12">
    <source>
        <dbReference type="EMBL" id="CCX29720.1"/>
    </source>
</evidence>
<gene>
    <name evidence="12" type="ORF">PCON_07046</name>
</gene>
<evidence type="ECO:0000256" key="4">
    <source>
        <dbReference type="ARBA" id="ARBA00022670"/>
    </source>
</evidence>
<protein>
    <recommendedName>
        <fullName evidence="3 9">Cysteine proteinase 1, mitochondrial</fullName>
        <ecNumber evidence="2 9">3.4.22.40</ecNumber>
    </recommendedName>
</protein>
<reference evidence="12 13" key="1">
    <citation type="journal article" date="2013" name="PLoS Genet.">
        <title>The genome and development-dependent transcriptomes of Pyronema confluens: a window into fungal evolution.</title>
        <authorList>
            <person name="Traeger S."/>
            <person name="Altegoer F."/>
            <person name="Freitag M."/>
            <person name="Gabaldon T."/>
            <person name="Kempken F."/>
            <person name="Kumar A."/>
            <person name="Marcet-Houben M."/>
            <person name="Poggeler S."/>
            <person name="Stajich J.E."/>
            <person name="Nowrousian M."/>
        </authorList>
    </citation>
    <scope>NUCLEOTIDE SEQUENCE [LARGE SCALE GENOMIC DNA]</scope>
    <source>
        <strain evidence="13">CBS 100304</strain>
        <tissue evidence="12">Vegetative mycelium</tissue>
    </source>
</reference>
<evidence type="ECO:0000256" key="5">
    <source>
        <dbReference type="ARBA" id="ARBA00022801"/>
    </source>
</evidence>
<evidence type="ECO:0000256" key="6">
    <source>
        <dbReference type="ARBA" id="ARBA00022807"/>
    </source>
</evidence>
<dbReference type="Proteomes" id="UP000018144">
    <property type="component" value="Unassembled WGS sequence"/>
</dbReference>
<dbReference type="InterPro" id="IPR038765">
    <property type="entry name" value="Papain-like_cys_pep_sf"/>
</dbReference>
<comment type="subcellular location">
    <subcellularLocation>
        <location evidence="9">Mitochondrion</location>
    </subcellularLocation>
    <subcellularLocation>
        <location evidence="9">Cytoplasm</location>
    </subcellularLocation>
</comment>
<dbReference type="GO" id="GO:0043418">
    <property type="term" value="P:homocysteine catabolic process"/>
    <property type="evidence" value="ECO:0007669"/>
    <property type="project" value="TreeGrafter"/>
</dbReference>
<evidence type="ECO:0000256" key="2">
    <source>
        <dbReference type="ARBA" id="ARBA00012465"/>
    </source>
</evidence>
<evidence type="ECO:0000256" key="1">
    <source>
        <dbReference type="ARBA" id="ARBA00000423"/>
    </source>
</evidence>
<dbReference type="OMA" id="QSYTFFW"/>
<evidence type="ECO:0000313" key="13">
    <source>
        <dbReference type="Proteomes" id="UP000018144"/>
    </source>
</evidence>
<dbReference type="EC" id="3.4.22.40" evidence="2 9"/>
<evidence type="ECO:0000256" key="7">
    <source>
        <dbReference type="ARBA" id="ARBA00025347"/>
    </source>
</evidence>
<dbReference type="SUPFAM" id="SSF54001">
    <property type="entry name" value="Cysteine proteinases"/>
    <property type="match status" value="1"/>
</dbReference>